<organism evidence="3 4">
    <name type="scientific">candidate division MSBL1 archaeon SCGC-AAA259I07</name>
    <dbReference type="NCBI Taxonomy" id="1698266"/>
    <lineage>
        <taxon>Archaea</taxon>
        <taxon>Methanobacteriati</taxon>
        <taxon>Methanobacteriota</taxon>
        <taxon>candidate division MSBL1</taxon>
    </lineage>
</organism>
<dbReference type="InterPro" id="IPR004919">
    <property type="entry name" value="GmrSD_N"/>
</dbReference>
<feature type="domain" description="GmrSD restriction endonucleases N-terminal" evidence="1">
    <location>
        <begin position="5"/>
        <end position="218"/>
    </location>
</feature>
<sequence>MVTGKNSFKVPKYQRNYSWDEENQEDLWRDLENIGSDHFFGTIILEETDEDGAYNVVDGQQRLTTVLILLNELARKLEKEDSENVDEIRDYYIFGPSSRFKLKLMGDDGGFFKDYLEIEAEEDIETVLSQLDSNSPSQKRLRNAIVYFNNKLEEKEEEISNDEFDNFQVYCENLQEIIESLELMVYPVESRTRAVQVFSITNDRGKILTNLEKTKSFLMEQIFTYREDEEEQEEDIKLIQRKFQEMYEFVDKINDKENIPNFKEDRIQRFHFILWDKQWTGAYEKRYYQRHFEELKKRFRDVVEDSEEEEILQNVLDYTKDLWHSFLDLYRLLLRKKEDTKIDSDIEAKVERLLAIGRLGNFYPLLITSYRKYEEGDFSKEDFLKILDRIETFIFRVYSVKQRPANTARIPFYKLARKVHTGGVSAQQTLTGIGADTILSKLEEEIHDRCPDETLREILQRNDLFDYYGSGRKDELRYLLYFYESKLEEEGYEGLNPPLLLFVKNKWHEKPSGEEVTIEHIWPQNSDQLNLSEEEEDEHEDCVNKLGNLAYMTGPWNKSKQNQAPDNKVDSYQASKVRMLNAAAETIEEEGWRKKQIVDRENEMIEKILKIWPDPESI</sequence>
<dbReference type="PANTHER" id="PTHR35149">
    <property type="entry name" value="SLL5132 PROTEIN"/>
    <property type="match status" value="1"/>
</dbReference>
<evidence type="ECO:0000313" key="4">
    <source>
        <dbReference type="Proteomes" id="UP000070155"/>
    </source>
</evidence>
<dbReference type="InterPro" id="IPR011089">
    <property type="entry name" value="GmrSD_C"/>
</dbReference>
<feature type="domain" description="GmrSD restriction endonucleases C-terminal" evidence="2">
    <location>
        <begin position="465"/>
        <end position="606"/>
    </location>
</feature>
<evidence type="ECO:0000259" key="2">
    <source>
        <dbReference type="Pfam" id="PF07510"/>
    </source>
</evidence>
<gene>
    <name evidence="3" type="ORF">AKJ36_00135</name>
</gene>
<dbReference type="AlphaFoldDB" id="A0A133UN56"/>
<dbReference type="Pfam" id="PF07510">
    <property type="entry name" value="GmrSD_C"/>
    <property type="match status" value="1"/>
</dbReference>
<evidence type="ECO:0000313" key="3">
    <source>
        <dbReference type="EMBL" id="KXA95586.1"/>
    </source>
</evidence>
<dbReference type="EMBL" id="LHXQ01000001">
    <property type="protein sequence ID" value="KXA95586.1"/>
    <property type="molecule type" value="Genomic_DNA"/>
</dbReference>
<dbReference type="PANTHER" id="PTHR35149:SF1">
    <property type="entry name" value="DUF5655 DOMAIN-CONTAINING PROTEIN"/>
    <property type="match status" value="1"/>
</dbReference>
<protein>
    <recommendedName>
        <fullName evidence="5">DUF262 domain-containing protein</fullName>
    </recommendedName>
</protein>
<keyword evidence="4" id="KW-1185">Reference proteome</keyword>
<proteinExistence type="predicted"/>
<dbReference type="PATRIC" id="fig|1698266.3.peg.29"/>
<evidence type="ECO:0008006" key="5">
    <source>
        <dbReference type="Google" id="ProtNLM"/>
    </source>
</evidence>
<accession>A0A133UN56</accession>
<reference evidence="3 4" key="1">
    <citation type="journal article" date="2016" name="Sci. Rep.">
        <title>Metabolic traits of an uncultured archaeal lineage -MSBL1- from brine pools of the Red Sea.</title>
        <authorList>
            <person name="Mwirichia R."/>
            <person name="Alam I."/>
            <person name="Rashid M."/>
            <person name="Vinu M."/>
            <person name="Ba-Alawi W."/>
            <person name="Anthony Kamau A."/>
            <person name="Kamanda Ngugi D."/>
            <person name="Goker M."/>
            <person name="Klenk H.P."/>
            <person name="Bajic V."/>
            <person name="Stingl U."/>
        </authorList>
    </citation>
    <scope>NUCLEOTIDE SEQUENCE [LARGE SCALE GENOMIC DNA]</scope>
    <source>
        <strain evidence="3">SCGC-AAA259I07</strain>
    </source>
</reference>
<name>A0A133UN56_9EURY</name>
<dbReference type="Pfam" id="PF03235">
    <property type="entry name" value="GmrSD_N"/>
    <property type="match status" value="1"/>
</dbReference>
<dbReference type="Proteomes" id="UP000070155">
    <property type="component" value="Unassembled WGS sequence"/>
</dbReference>
<comment type="caution">
    <text evidence="3">The sequence shown here is derived from an EMBL/GenBank/DDBJ whole genome shotgun (WGS) entry which is preliminary data.</text>
</comment>
<evidence type="ECO:0000259" key="1">
    <source>
        <dbReference type="Pfam" id="PF03235"/>
    </source>
</evidence>